<evidence type="ECO:0000256" key="6">
    <source>
        <dbReference type="SAM" id="Phobius"/>
    </source>
</evidence>
<dbReference type="PANTHER" id="PTHR11101">
    <property type="entry name" value="PHOSPHATE TRANSPORTER"/>
    <property type="match status" value="1"/>
</dbReference>
<keyword evidence="2" id="KW-0813">Transport</keyword>
<accession>A0A2P8DQ49</accession>
<evidence type="ECO:0000256" key="4">
    <source>
        <dbReference type="ARBA" id="ARBA00022989"/>
    </source>
</evidence>
<dbReference type="EMBL" id="PYGA01000003">
    <property type="protein sequence ID" value="PSK99318.1"/>
    <property type="molecule type" value="Genomic_DNA"/>
</dbReference>
<organism evidence="7 8">
    <name type="scientific">Murinocardiopsis flavida</name>
    <dbReference type="NCBI Taxonomy" id="645275"/>
    <lineage>
        <taxon>Bacteria</taxon>
        <taxon>Bacillati</taxon>
        <taxon>Actinomycetota</taxon>
        <taxon>Actinomycetes</taxon>
        <taxon>Streptosporangiales</taxon>
        <taxon>Nocardiopsidaceae</taxon>
        <taxon>Murinocardiopsis</taxon>
    </lineage>
</organism>
<protein>
    <submittedName>
        <fullName evidence="7">PiT family inorganic phosphate transporter</fullName>
    </submittedName>
</protein>
<proteinExistence type="predicted"/>
<feature type="transmembrane region" description="Helical" evidence="6">
    <location>
        <begin position="77"/>
        <end position="95"/>
    </location>
</feature>
<feature type="transmembrane region" description="Helical" evidence="6">
    <location>
        <begin position="41"/>
        <end position="65"/>
    </location>
</feature>
<dbReference type="GO" id="GO:0005315">
    <property type="term" value="F:phosphate transmembrane transporter activity"/>
    <property type="evidence" value="ECO:0007669"/>
    <property type="project" value="InterPro"/>
</dbReference>
<feature type="transmembrane region" description="Helical" evidence="6">
    <location>
        <begin position="127"/>
        <end position="153"/>
    </location>
</feature>
<keyword evidence="4 6" id="KW-1133">Transmembrane helix</keyword>
<dbReference type="AlphaFoldDB" id="A0A2P8DQ49"/>
<feature type="transmembrane region" description="Helical" evidence="6">
    <location>
        <begin position="292"/>
        <end position="317"/>
    </location>
</feature>
<dbReference type="Pfam" id="PF01384">
    <property type="entry name" value="PHO4"/>
    <property type="match status" value="1"/>
</dbReference>
<reference evidence="7 8" key="1">
    <citation type="submission" date="2018-03" db="EMBL/GenBank/DDBJ databases">
        <title>Genomic Encyclopedia of Archaeal and Bacterial Type Strains, Phase II (KMG-II): from individual species to whole genera.</title>
        <authorList>
            <person name="Goeker M."/>
        </authorList>
    </citation>
    <scope>NUCLEOTIDE SEQUENCE [LARGE SCALE GENOMIC DNA]</scope>
    <source>
        <strain evidence="7 8">DSM 45312</strain>
    </source>
</reference>
<dbReference type="InterPro" id="IPR001204">
    <property type="entry name" value="Phos_transporter"/>
</dbReference>
<dbReference type="RefSeq" id="WP_106581750.1">
    <property type="nucleotide sequence ID" value="NZ_PYGA01000003.1"/>
</dbReference>
<dbReference type="Proteomes" id="UP000240542">
    <property type="component" value="Unassembled WGS sequence"/>
</dbReference>
<keyword evidence="3 6" id="KW-0812">Transmembrane</keyword>
<gene>
    <name evidence="7" type="ORF">CLV63_10339</name>
</gene>
<feature type="transmembrane region" description="Helical" evidence="6">
    <location>
        <begin position="101"/>
        <end position="120"/>
    </location>
</feature>
<evidence type="ECO:0000256" key="5">
    <source>
        <dbReference type="ARBA" id="ARBA00023136"/>
    </source>
</evidence>
<name>A0A2P8DQ49_9ACTN</name>
<evidence type="ECO:0000256" key="3">
    <source>
        <dbReference type="ARBA" id="ARBA00022692"/>
    </source>
</evidence>
<dbReference type="PANTHER" id="PTHR11101:SF80">
    <property type="entry name" value="PHOSPHATE TRANSPORTER"/>
    <property type="match status" value="1"/>
</dbReference>
<sequence>MSPADGAMWALAALFVLAAGANDGAAVAALAGRVPGLPRGAAPLLLAAALAVVPLVLGTAVAGTLLRGVVAPEGGGVLAIALGFAAAVAVVGALTRQGLPTSLTLAVVGGITGAAAGAGLPVRWTTVALVLAVGLAAPLLGAVLGSLIARLFAHAPVLPRRAVRAGHATACLAQCAAYAANDGQKAFVPIALAAGAATGAPLAAWWYPAAAVLFLAGTLLALPRMAGALGNGVLATRPGHAVAAEGAAAAAVLGTGVLGYPVSMTQTITGALVGAGVNDGYRRVRWRAAVRVGAAWALTLPLSAAAAALLAAGAPLIGSVST</sequence>
<comment type="subcellular location">
    <subcellularLocation>
        <location evidence="1">Membrane</location>
        <topology evidence="1">Multi-pass membrane protein</topology>
    </subcellularLocation>
</comment>
<dbReference type="GO" id="GO:0016020">
    <property type="term" value="C:membrane"/>
    <property type="evidence" value="ECO:0007669"/>
    <property type="project" value="UniProtKB-SubCell"/>
</dbReference>
<evidence type="ECO:0000313" key="8">
    <source>
        <dbReference type="Proteomes" id="UP000240542"/>
    </source>
</evidence>
<keyword evidence="5 6" id="KW-0472">Membrane</keyword>
<feature type="transmembrane region" description="Helical" evidence="6">
    <location>
        <begin position="204"/>
        <end position="222"/>
    </location>
</feature>
<evidence type="ECO:0000256" key="2">
    <source>
        <dbReference type="ARBA" id="ARBA00022448"/>
    </source>
</evidence>
<keyword evidence="8" id="KW-1185">Reference proteome</keyword>
<evidence type="ECO:0000313" key="7">
    <source>
        <dbReference type="EMBL" id="PSK99318.1"/>
    </source>
</evidence>
<comment type="caution">
    <text evidence="7">The sequence shown here is derived from an EMBL/GenBank/DDBJ whole genome shotgun (WGS) entry which is preliminary data.</text>
</comment>
<dbReference type="GO" id="GO:0035435">
    <property type="term" value="P:phosphate ion transmembrane transport"/>
    <property type="evidence" value="ECO:0007669"/>
    <property type="project" value="TreeGrafter"/>
</dbReference>
<evidence type="ECO:0000256" key="1">
    <source>
        <dbReference type="ARBA" id="ARBA00004141"/>
    </source>
</evidence>